<evidence type="ECO:0000313" key="2">
    <source>
        <dbReference type="EMBL" id="KWX12606.1"/>
    </source>
</evidence>
<dbReference type="OrthoDB" id="10251674at2759"/>
<evidence type="ECO:0000256" key="1">
    <source>
        <dbReference type="SAM" id="MobiDB-lite"/>
    </source>
</evidence>
<evidence type="ECO:0000313" key="3">
    <source>
        <dbReference type="Proteomes" id="UP000070089"/>
    </source>
</evidence>
<comment type="caution">
    <text evidence="2">The sequence shown here is derived from an EMBL/GenBank/DDBJ whole genome shotgun (WGS) entry which is preliminary data.</text>
</comment>
<feature type="region of interest" description="Disordered" evidence="1">
    <location>
        <begin position="146"/>
        <end position="198"/>
    </location>
</feature>
<sequence>MHPLISHQLYDLMWQKIPEESDDSTEYGLTSLFLPDTLLIEDSIIKNWYFTSAEDGTILRKNKANITNKNILNAFTSGVHPEAVCALMAYIDLSPSLDVHYTVRYLAPAQLEILLLDLKNYYFTGIIQKLARSWFFGRRHLPRQIASASTHRSPDCSPESQLTKTIDTPPQPTQHNLPRSASSLTTRPSKTEPKKAYRTKDYATTEQNYSLIRVLWSPESSCVEARKSKASFDGYRYSPDERCCTFFMGGSFQLVTIPVSLLHKINTALTHLAIHISAQKQKKTVDRLVVYLHSSNSQDGNAELSLVLGEEIIIDGKNIDADLYLQWQQKVRRAFRPPFILHYDILKKVYISITNPWIAQQMPAEYRDIYEKVSNLGYEVQDGEERVNLQRADAVQYILKCINRDIGTPMQGKAYKFISKVACSLANPLTRAEEVSLHVPEIAINKPCVRCHAPRCAHRLPLKVLLSEPFVYISIKYQIFSALYSETSIANLYRLLHYILTNDRAIFRYRDALIITINTLLSKSCINQTSLPGSHSSVDLMANKDHLIDLFFSVYKTRDEVLLPFDKLQNFFVMTSITISSCVPVHLLRRCGIPEFNTVAFLKRLDEDYFIYKLYPVCQRCTNELFGMIKDLAD</sequence>
<name>A0A132NRE5_GIAIN</name>
<dbReference type="EMBL" id="JXTI01000108">
    <property type="protein sequence ID" value="KWX12606.1"/>
    <property type="molecule type" value="Genomic_DNA"/>
</dbReference>
<gene>
    <name evidence="2" type="ORF">QR46_3402</name>
</gene>
<protein>
    <submittedName>
        <fullName evidence="2">Uncharacterized protein</fullName>
    </submittedName>
</protein>
<proteinExistence type="predicted"/>
<dbReference type="VEuPathDB" id="GiardiaDB:QR46_3402"/>
<feature type="compositionally biased region" description="Basic and acidic residues" evidence="1">
    <location>
        <begin position="189"/>
        <end position="198"/>
    </location>
</feature>
<dbReference type="Proteomes" id="UP000070089">
    <property type="component" value="Unassembled WGS sequence"/>
</dbReference>
<dbReference type="AlphaFoldDB" id="A0A132NRE5"/>
<reference evidence="2 3" key="1">
    <citation type="journal article" date="2015" name="Mol. Biochem. Parasitol.">
        <title>Identification of polymorphic genes for use in assemblage B genotyping assays through comparative genomics of multiple assemblage B Giardia duodenalis isolates.</title>
        <authorList>
            <person name="Wielinga C."/>
            <person name="Thompson R.C."/>
            <person name="Monis P."/>
            <person name="Ryan U."/>
        </authorList>
    </citation>
    <scope>NUCLEOTIDE SEQUENCE [LARGE SCALE GENOMIC DNA]</scope>
    <source>
        <strain evidence="2 3">BAH15c1</strain>
    </source>
</reference>
<organism evidence="2 3">
    <name type="scientific">Giardia duodenalis assemblage B</name>
    <dbReference type="NCBI Taxonomy" id="1394984"/>
    <lineage>
        <taxon>Eukaryota</taxon>
        <taxon>Metamonada</taxon>
        <taxon>Diplomonadida</taxon>
        <taxon>Hexamitidae</taxon>
        <taxon>Giardiinae</taxon>
        <taxon>Giardia</taxon>
    </lineage>
</organism>
<accession>A0A132NRE5</accession>
<feature type="compositionally biased region" description="Polar residues" evidence="1">
    <location>
        <begin position="158"/>
        <end position="188"/>
    </location>
</feature>